<comment type="caution">
    <text evidence="1">The sequence shown here is derived from an EMBL/GenBank/DDBJ whole genome shotgun (WGS) entry which is preliminary data.</text>
</comment>
<gene>
    <name evidence="1" type="ORF">MILVUS5_LOCUS30597</name>
</gene>
<organism evidence="1 2">
    <name type="scientific">Trifolium pratense</name>
    <name type="common">Red clover</name>
    <dbReference type="NCBI Taxonomy" id="57577"/>
    <lineage>
        <taxon>Eukaryota</taxon>
        <taxon>Viridiplantae</taxon>
        <taxon>Streptophyta</taxon>
        <taxon>Embryophyta</taxon>
        <taxon>Tracheophyta</taxon>
        <taxon>Spermatophyta</taxon>
        <taxon>Magnoliopsida</taxon>
        <taxon>eudicotyledons</taxon>
        <taxon>Gunneridae</taxon>
        <taxon>Pentapetalae</taxon>
        <taxon>rosids</taxon>
        <taxon>fabids</taxon>
        <taxon>Fabales</taxon>
        <taxon>Fabaceae</taxon>
        <taxon>Papilionoideae</taxon>
        <taxon>50 kb inversion clade</taxon>
        <taxon>NPAAA clade</taxon>
        <taxon>Hologalegina</taxon>
        <taxon>IRL clade</taxon>
        <taxon>Trifolieae</taxon>
        <taxon>Trifolium</taxon>
    </lineage>
</organism>
<sequence>MWDILTERCLELIMSIKSQLGGDLKSVLSSKWYVISAWFASIIEQLFHLHPLLSMLRKSFNRRCFHMLVLESIAR</sequence>
<keyword evidence="2" id="KW-1185">Reference proteome</keyword>
<dbReference type="Proteomes" id="UP001177021">
    <property type="component" value="Unassembled WGS sequence"/>
</dbReference>
<evidence type="ECO:0000313" key="2">
    <source>
        <dbReference type="Proteomes" id="UP001177021"/>
    </source>
</evidence>
<protein>
    <submittedName>
        <fullName evidence="1">Uncharacterized protein</fullName>
    </submittedName>
</protein>
<dbReference type="EMBL" id="CASHSV030000513">
    <property type="protein sequence ID" value="CAJ2665671.1"/>
    <property type="molecule type" value="Genomic_DNA"/>
</dbReference>
<reference evidence="1" key="1">
    <citation type="submission" date="2023-10" db="EMBL/GenBank/DDBJ databases">
        <authorList>
            <person name="Rodriguez Cubillos JULIANA M."/>
            <person name="De Vega J."/>
        </authorList>
    </citation>
    <scope>NUCLEOTIDE SEQUENCE</scope>
</reference>
<evidence type="ECO:0000313" key="1">
    <source>
        <dbReference type="EMBL" id="CAJ2665671.1"/>
    </source>
</evidence>
<accession>A0ACB0LBA1</accession>
<name>A0ACB0LBA1_TRIPR</name>
<proteinExistence type="predicted"/>